<dbReference type="SMART" id="SM00054">
    <property type="entry name" value="EFh"/>
    <property type="match status" value="2"/>
</dbReference>
<dbReference type="GO" id="GO:0005509">
    <property type="term" value="F:calcium ion binding"/>
    <property type="evidence" value="ECO:0007669"/>
    <property type="project" value="InterPro"/>
</dbReference>
<dbReference type="CDD" id="cd00051">
    <property type="entry name" value="EFh"/>
    <property type="match status" value="1"/>
</dbReference>
<name>A0A8K0GSH6_9ROSA</name>
<dbReference type="InterPro" id="IPR011992">
    <property type="entry name" value="EF-hand-dom_pair"/>
</dbReference>
<dbReference type="Proteomes" id="UP000796880">
    <property type="component" value="Unassembled WGS sequence"/>
</dbReference>
<sequence length="97" mass="10871">MNMNMMKSTEEASSAKLDGEQIAELREIFRSFDCNKDESWTQLELGSLLRSLGLTPSPDQLDALILKADMDGDGRIDFHEFTTAITSAAFDNYNRSC</sequence>
<keyword evidence="1" id="KW-0677">Repeat</keyword>
<evidence type="ECO:0000256" key="2">
    <source>
        <dbReference type="ARBA" id="ARBA00022837"/>
    </source>
</evidence>
<evidence type="ECO:0000256" key="1">
    <source>
        <dbReference type="ARBA" id="ARBA00022737"/>
    </source>
</evidence>
<comment type="caution">
    <text evidence="4">The sequence shown here is derived from an EMBL/GenBank/DDBJ whole genome shotgun (WGS) entry which is preliminary data.</text>
</comment>
<dbReference type="GO" id="GO:0043226">
    <property type="term" value="C:organelle"/>
    <property type="evidence" value="ECO:0007669"/>
    <property type="project" value="UniProtKB-ARBA"/>
</dbReference>
<reference evidence="4" key="1">
    <citation type="submission" date="2020-03" db="EMBL/GenBank/DDBJ databases">
        <title>A high-quality chromosome-level genome assembly of a woody plant with both climbing and erect habits, Rhamnella rubrinervis.</title>
        <authorList>
            <person name="Lu Z."/>
            <person name="Yang Y."/>
            <person name="Zhu X."/>
            <person name="Sun Y."/>
        </authorList>
    </citation>
    <scope>NUCLEOTIDE SEQUENCE</scope>
    <source>
        <strain evidence="4">BYM</strain>
        <tissue evidence="4">Leaf</tissue>
    </source>
</reference>
<keyword evidence="5" id="KW-1185">Reference proteome</keyword>
<dbReference type="PROSITE" id="PS50222">
    <property type="entry name" value="EF_HAND_2"/>
    <property type="match status" value="2"/>
</dbReference>
<dbReference type="FunFam" id="1.10.238.10:FF:000178">
    <property type="entry name" value="Calmodulin-2 A"/>
    <property type="match status" value="1"/>
</dbReference>
<proteinExistence type="predicted"/>
<dbReference type="InterPro" id="IPR051111">
    <property type="entry name" value="Ca-binding_regulatory"/>
</dbReference>
<evidence type="ECO:0000259" key="3">
    <source>
        <dbReference type="PROSITE" id="PS50222"/>
    </source>
</evidence>
<dbReference type="PROSITE" id="PS00018">
    <property type="entry name" value="EF_HAND_1"/>
    <property type="match status" value="1"/>
</dbReference>
<dbReference type="Gene3D" id="1.10.238.10">
    <property type="entry name" value="EF-hand"/>
    <property type="match status" value="1"/>
</dbReference>
<dbReference type="PANTHER" id="PTHR46311:SF5">
    <property type="entry name" value="EF-HAND DOMAIN-CONTAINING PROTEIN"/>
    <property type="match status" value="1"/>
</dbReference>
<gene>
    <name evidence="4" type="ORF">FNV43_RR23757</name>
</gene>
<keyword evidence="2" id="KW-0106">Calcium</keyword>
<evidence type="ECO:0000313" key="5">
    <source>
        <dbReference type="Proteomes" id="UP000796880"/>
    </source>
</evidence>
<feature type="domain" description="EF-hand" evidence="3">
    <location>
        <begin position="20"/>
        <end position="55"/>
    </location>
</feature>
<organism evidence="4 5">
    <name type="scientific">Rhamnella rubrinervis</name>
    <dbReference type="NCBI Taxonomy" id="2594499"/>
    <lineage>
        <taxon>Eukaryota</taxon>
        <taxon>Viridiplantae</taxon>
        <taxon>Streptophyta</taxon>
        <taxon>Embryophyta</taxon>
        <taxon>Tracheophyta</taxon>
        <taxon>Spermatophyta</taxon>
        <taxon>Magnoliopsida</taxon>
        <taxon>eudicotyledons</taxon>
        <taxon>Gunneridae</taxon>
        <taxon>Pentapetalae</taxon>
        <taxon>rosids</taxon>
        <taxon>fabids</taxon>
        <taxon>Rosales</taxon>
        <taxon>Rhamnaceae</taxon>
        <taxon>rhamnoid group</taxon>
        <taxon>Rhamneae</taxon>
        <taxon>Rhamnella</taxon>
    </lineage>
</organism>
<evidence type="ECO:0000313" key="4">
    <source>
        <dbReference type="EMBL" id="KAF3432655.1"/>
    </source>
</evidence>
<feature type="domain" description="EF-hand" evidence="3">
    <location>
        <begin position="56"/>
        <end position="91"/>
    </location>
</feature>
<dbReference type="InterPro" id="IPR002048">
    <property type="entry name" value="EF_hand_dom"/>
</dbReference>
<dbReference type="SUPFAM" id="SSF47473">
    <property type="entry name" value="EF-hand"/>
    <property type="match status" value="1"/>
</dbReference>
<dbReference type="EMBL" id="VOIH02000011">
    <property type="protein sequence ID" value="KAF3432655.1"/>
    <property type="molecule type" value="Genomic_DNA"/>
</dbReference>
<dbReference type="PANTHER" id="PTHR46311">
    <property type="entry name" value="CALCIUM-BINDING PROTEIN 8-RELATED"/>
    <property type="match status" value="1"/>
</dbReference>
<accession>A0A8K0GSH6</accession>
<dbReference type="AlphaFoldDB" id="A0A8K0GSH6"/>
<dbReference type="Pfam" id="PF13499">
    <property type="entry name" value="EF-hand_7"/>
    <property type="match status" value="1"/>
</dbReference>
<protein>
    <recommendedName>
        <fullName evidence="3">EF-hand domain-containing protein</fullName>
    </recommendedName>
</protein>
<dbReference type="InterPro" id="IPR018247">
    <property type="entry name" value="EF_Hand_1_Ca_BS"/>
</dbReference>